<evidence type="ECO:0000313" key="1">
    <source>
        <dbReference type="EMBL" id="CAD7426665.1"/>
    </source>
</evidence>
<accession>A0A7R9E565</accession>
<dbReference type="AlphaFoldDB" id="A0A7R9E565"/>
<gene>
    <name evidence="1" type="ORF">TMSB3V08_LOCUS3541</name>
</gene>
<protein>
    <submittedName>
        <fullName evidence="1">Uncharacterized protein</fullName>
    </submittedName>
</protein>
<name>A0A7R9E565_9NEOP</name>
<reference evidence="1" key="1">
    <citation type="submission" date="2020-11" db="EMBL/GenBank/DDBJ databases">
        <authorList>
            <person name="Tran Van P."/>
        </authorList>
    </citation>
    <scope>NUCLEOTIDE SEQUENCE</scope>
</reference>
<sequence>MFLFKRRYIHDQSPDFKDLKIVKKNGESNSYPLPTQPSPTKLQFHQKCVFYNQRSKYNTKFMAFIILSFRHIWGEILYDQLLKLEYNKKKNSLETGIEPGDKNPRAWESDIWRSGFIQMDHLSMTSNRYNPCRENVEHTTDRHKPLRSFDNKRQAIYTSEQDWSLLASQSLVNQTILFTKIIIIQRKLRSVPSMVLEKSFTPMLYFILYRLFLKTVIDIAIVCCSNSVQV</sequence>
<proteinExistence type="predicted"/>
<dbReference type="EMBL" id="OB793243">
    <property type="protein sequence ID" value="CAD7426665.1"/>
    <property type="molecule type" value="Genomic_DNA"/>
</dbReference>
<organism evidence="1">
    <name type="scientific">Timema monikensis</name>
    <dbReference type="NCBI Taxonomy" id="170555"/>
    <lineage>
        <taxon>Eukaryota</taxon>
        <taxon>Metazoa</taxon>
        <taxon>Ecdysozoa</taxon>
        <taxon>Arthropoda</taxon>
        <taxon>Hexapoda</taxon>
        <taxon>Insecta</taxon>
        <taxon>Pterygota</taxon>
        <taxon>Neoptera</taxon>
        <taxon>Polyneoptera</taxon>
        <taxon>Phasmatodea</taxon>
        <taxon>Timematodea</taxon>
        <taxon>Timematoidea</taxon>
        <taxon>Timematidae</taxon>
        <taxon>Timema</taxon>
    </lineage>
</organism>